<accession>A0A3G3IGK1</accession>
<dbReference type="AlphaFoldDB" id="A0A3G3IGK1"/>
<organism evidence="1 2">
    <name type="scientific">Methanomethylophilus alvi</name>
    <dbReference type="NCBI Taxonomy" id="1291540"/>
    <lineage>
        <taxon>Archaea</taxon>
        <taxon>Methanobacteriati</taxon>
        <taxon>Thermoplasmatota</taxon>
        <taxon>Thermoplasmata</taxon>
        <taxon>Methanomassiliicoccales</taxon>
        <taxon>Methanomethylophilaceae</taxon>
        <taxon>Methanomethylophilus</taxon>
    </lineage>
</organism>
<name>A0A3G3IGK1_9ARCH</name>
<dbReference type="OMA" id="STCTIYV"/>
<gene>
    <name evidence="1" type="ORF">BKD89_03560</name>
</gene>
<protein>
    <submittedName>
        <fullName evidence="1">Uncharacterized protein</fullName>
    </submittedName>
</protein>
<evidence type="ECO:0000313" key="1">
    <source>
        <dbReference type="EMBL" id="AYQ54881.1"/>
    </source>
</evidence>
<sequence>MMDRRGVLGLPMRLAVAMVIVSVCVPSLVYATETFKADSDVSEAASEVEKMVSAADSVYYSGYGSTCTIYVSIPAGCEIIIGGEDQDAYTMRVTYDGDVKKTVYTQRPMIQFLGGPVTVAGSPELRFECVSEDGIYGVKVTYV</sequence>
<dbReference type="EMBL" id="CP017686">
    <property type="protein sequence ID" value="AYQ54881.1"/>
    <property type="molecule type" value="Genomic_DNA"/>
</dbReference>
<dbReference type="RefSeq" id="WP_015504609.1">
    <property type="nucleotide sequence ID" value="NZ_CAYATJ010000046.1"/>
</dbReference>
<proteinExistence type="predicted"/>
<reference evidence="1 2" key="1">
    <citation type="submission" date="2016-10" db="EMBL/GenBank/DDBJ databases">
        <title>Complete genome of the TMA-utilizing, human hosted archaeon Methanomethylophilus alvus Gen. nov, sp. nov., strain Mx-05, derived from a pure culture.</title>
        <authorList>
            <person name="Brugere J.-F."/>
            <person name="Ben Hania W."/>
            <person name="Chaudhary P.P."/>
            <person name="Gaci N."/>
            <person name="Borrel G."/>
            <person name="Cao Van Tuat L."/>
            <person name="Fardeau M.-L."/>
            <person name="Harris H.M.B."/>
            <person name="O'Toole P.W."/>
            <person name="Ollivier B."/>
        </authorList>
    </citation>
    <scope>NUCLEOTIDE SEQUENCE [LARGE SCALE GENOMIC DNA]</scope>
    <source>
        <strain evidence="1 2">Mx-05</strain>
    </source>
</reference>
<dbReference type="Proteomes" id="UP000273278">
    <property type="component" value="Chromosome"/>
</dbReference>
<evidence type="ECO:0000313" key="2">
    <source>
        <dbReference type="Proteomes" id="UP000273278"/>
    </source>
</evidence>